<keyword evidence="3" id="KW-1185">Reference proteome</keyword>
<gene>
    <name evidence="2" type="ORF">D915_006316</name>
</gene>
<organism evidence="2 3">
    <name type="scientific">Fasciola hepatica</name>
    <name type="common">Liver fluke</name>
    <dbReference type="NCBI Taxonomy" id="6192"/>
    <lineage>
        <taxon>Eukaryota</taxon>
        <taxon>Metazoa</taxon>
        <taxon>Spiralia</taxon>
        <taxon>Lophotrochozoa</taxon>
        <taxon>Platyhelminthes</taxon>
        <taxon>Trematoda</taxon>
        <taxon>Digenea</taxon>
        <taxon>Plagiorchiida</taxon>
        <taxon>Echinostomata</taxon>
        <taxon>Echinostomatoidea</taxon>
        <taxon>Fasciolidae</taxon>
        <taxon>Fasciola</taxon>
    </lineage>
</organism>
<name>A0A4E0RZY2_FASHE</name>
<dbReference type="InterPro" id="IPR027996">
    <property type="entry name" value="TEDC1_dom"/>
</dbReference>
<dbReference type="InterPro" id="IPR043535">
    <property type="entry name" value="TEDC1"/>
</dbReference>
<sequence length="428" mass="49067">MASALVKIKTCVELLTKLLKCVGFSHLSAEDFRLAKFNDAKASDPMLRLLFEIIYFAEYHCIDGVCFAAYEKFSRKSILNFVHNKLIRSGYPRSVNDLLTGSSRELLIAALWLFRCRCLLFEIAKSIYGDLSSVFDPLFFLVAEKAKNAHNNTTEAPDNIGRVNSSVGNLCWYVGRLLVQFKELHQTRVAVVNRRSRCSHPFGISLDWKQTETHLRERIQTIRTIAQKLDLLFSWASNSSTFWRWAISVLEANGEQLHSVEPLISISEDLNNAARALGLSMHRLRLVAEKFGISLNPWEYESLEMNPDCIPTVIMDEINMLCEQLQGKFTPNLYSFTPIQFRYAMEGVQTPEDTQTMLLEERLQTAFNLKTECRRLNLLIETAKRKCVQIRLELAKELQDWATQCLPDTLFIYNPATRLPDAADPDHL</sequence>
<dbReference type="EMBL" id="JXXN02002382">
    <property type="protein sequence ID" value="THD23030.1"/>
    <property type="molecule type" value="Genomic_DNA"/>
</dbReference>
<comment type="caution">
    <text evidence="2">The sequence shown here is derived from an EMBL/GenBank/DDBJ whole genome shotgun (WGS) entry which is preliminary data.</text>
</comment>
<dbReference type="Pfam" id="PF14970">
    <property type="entry name" value="TEDC1"/>
    <property type="match status" value="1"/>
</dbReference>
<evidence type="ECO:0000313" key="3">
    <source>
        <dbReference type="Proteomes" id="UP000230066"/>
    </source>
</evidence>
<evidence type="ECO:0000313" key="2">
    <source>
        <dbReference type="EMBL" id="THD23030.1"/>
    </source>
</evidence>
<dbReference type="AlphaFoldDB" id="A0A4E0RZY2"/>
<dbReference type="PANTHER" id="PTHR35076">
    <property type="entry name" value="TUBULIN EPSILON AND DELTA COMPLEX PROTEIN 1"/>
    <property type="match status" value="1"/>
</dbReference>
<reference evidence="2" key="1">
    <citation type="submission" date="2019-03" db="EMBL/GenBank/DDBJ databases">
        <title>Improved annotation for the trematode Fasciola hepatica.</title>
        <authorList>
            <person name="Choi Y.-J."/>
            <person name="Martin J."/>
            <person name="Mitreva M."/>
        </authorList>
    </citation>
    <scope>NUCLEOTIDE SEQUENCE [LARGE SCALE GENOMIC DNA]</scope>
</reference>
<protein>
    <recommendedName>
        <fullName evidence="1">Tubulin epsilon and delta complex protein 1 domain-containing protein</fullName>
    </recommendedName>
</protein>
<feature type="domain" description="Tubulin epsilon and delta complex protein 1" evidence="1">
    <location>
        <begin position="101"/>
        <end position="251"/>
    </location>
</feature>
<dbReference type="Proteomes" id="UP000230066">
    <property type="component" value="Unassembled WGS sequence"/>
</dbReference>
<proteinExistence type="predicted"/>
<accession>A0A4E0RZY2</accession>
<dbReference type="PANTHER" id="PTHR35076:SF1">
    <property type="entry name" value="TUBULIN EPSILON AND DELTA COMPLEX PROTEIN 1"/>
    <property type="match status" value="1"/>
</dbReference>
<evidence type="ECO:0000259" key="1">
    <source>
        <dbReference type="Pfam" id="PF14970"/>
    </source>
</evidence>